<dbReference type="Proteomes" id="UP000279911">
    <property type="component" value="Unassembled WGS sequence"/>
</dbReference>
<comment type="caution">
    <text evidence="1">The sequence shown here is derived from an EMBL/GenBank/DDBJ whole genome shotgun (WGS) entry which is preliminary data.</text>
</comment>
<sequence>MLTYQDVSGLFSKTSGINDENIHFCTVSSLAGARQPKGLFIPVSADSGTLQEAISNGAVAAVWPENERVPAYAPNHFPIFFTEDNLKGLEKIMKSYYNYLLQHEKISEKTKFIFADKGLLNETDETYDIAVMAETINRLGSNQEKAGEE</sequence>
<reference evidence="2" key="1">
    <citation type="submission" date="2018-12" db="EMBL/GenBank/DDBJ databases">
        <title>Bacillus chawlae sp. nov., Bacillus glennii sp. nov., and Bacillus saganii sp. nov. Isolated from the Vehicle Assembly Building at Kennedy Space Center where the Viking Spacecraft were Assembled.</title>
        <authorList>
            <person name="Seuylemezian A."/>
            <person name="Vaishampayan P."/>
        </authorList>
    </citation>
    <scope>NUCLEOTIDE SEQUENCE [LARGE SCALE GENOMIC DNA]</scope>
    <source>
        <strain evidence="2">DSM 13966</strain>
    </source>
</reference>
<protein>
    <submittedName>
        <fullName evidence="1">Uncharacterized protein</fullName>
    </submittedName>
</protein>
<dbReference type="OrthoDB" id="2966672at2"/>
<evidence type="ECO:0000313" key="1">
    <source>
        <dbReference type="EMBL" id="RSD28113.1"/>
    </source>
</evidence>
<dbReference type="AlphaFoldDB" id="A0A3R9E7Z5"/>
<accession>A0A3R9E7Z5</accession>
<dbReference type="RefSeq" id="WP_125479203.1">
    <property type="nucleotide sequence ID" value="NZ_RSFW01000009.1"/>
</dbReference>
<proteinExistence type="predicted"/>
<evidence type="ECO:0000313" key="2">
    <source>
        <dbReference type="Proteomes" id="UP000279911"/>
    </source>
</evidence>
<gene>
    <name evidence="1" type="ORF">EJA10_06540</name>
</gene>
<dbReference type="EMBL" id="RSFW01000009">
    <property type="protein sequence ID" value="RSD28113.1"/>
    <property type="molecule type" value="Genomic_DNA"/>
</dbReference>
<name>A0A3R9E7Z5_9BACI</name>
<organism evidence="1 2">
    <name type="scientific">Mesobacillus subterraneus</name>
    <dbReference type="NCBI Taxonomy" id="285983"/>
    <lineage>
        <taxon>Bacteria</taxon>
        <taxon>Bacillati</taxon>
        <taxon>Bacillota</taxon>
        <taxon>Bacilli</taxon>
        <taxon>Bacillales</taxon>
        <taxon>Bacillaceae</taxon>
        <taxon>Mesobacillus</taxon>
    </lineage>
</organism>